<sequence length="380" mass="43868">MGSLEKKKEEEVKDNKMSEAAEKRPMEEEALDDGRKHPPNHLHIIRKEFKTRVKNSQESALPTITADHHLKAFLAAQTTFFILSPARRSMMTSPDEQREERQEEEESLFQKFTKKFQSSYRIFCSTSKRVSPTKMTGHWSYCDDDECGPNRWPTGQHQSPINIDLGEVERKDTHDGIKFVNYDHPIQGDIVNNGHSVQMTPELRSEHPEIYGGGLDQVYRLVQYHFHWGENDNEGSEHTLGGLRYPAELHLVHQGVEDPGKLAVVGVFLQIGKEGKALSNEERVLGQLRNPETVTRVENVRLAEKLPNNRRSFWRYEGSLTTPPCSEIVTWTIFTEPVTVTHDQLELFRQVQDIDKRPIKKNYRPTQNLNDRKIVHIVAN</sequence>
<organism evidence="11 12">
    <name type="scientific">Caenorhabditis briggsae</name>
    <dbReference type="NCBI Taxonomy" id="6238"/>
    <lineage>
        <taxon>Eukaryota</taxon>
        <taxon>Metazoa</taxon>
        <taxon>Ecdysozoa</taxon>
        <taxon>Nematoda</taxon>
        <taxon>Chromadorea</taxon>
        <taxon>Rhabditida</taxon>
        <taxon>Rhabditina</taxon>
        <taxon>Rhabditomorpha</taxon>
        <taxon>Rhabditoidea</taxon>
        <taxon>Rhabditidae</taxon>
        <taxon>Peloderinae</taxon>
        <taxon>Caenorhabditis</taxon>
    </lineage>
</organism>
<dbReference type="EC" id="4.2.1.1" evidence="3 8"/>
<comment type="catalytic activity">
    <reaction evidence="7 8">
        <text>hydrogencarbonate + H(+) = CO2 + H2O</text>
        <dbReference type="Rhea" id="RHEA:10748"/>
        <dbReference type="ChEBI" id="CHEBI:15377"/>
        <dbReference type="ChEBI" id="CHEBI:15378"/>
        <dbReference type="ChEBI" id="CHEBI:16526"/>
        <dbReference type="ChEBI" id="CHEBI:17544"/>
        <dbReference type="EC" id="4.2.1.1"/>
    </reaction>
</comment>
<feature type="domain" description="Alpha-carbonic anhydrase" evidence="10">
    <location>
        <begin position="137"/>
        <end position="378"/>
    </location>
</feature>
<dbReference type="Gene3D" id="3.10.200.10">
    <property type="entry name" value="Alpha carbonic anhydrase"/>
    <property type="match status" value="1"/>
</dbReference>
<dbReference type="GO" id="GO:0008270">
    <property type="term" value="F:zinc ion binding"/>
    <property type="evidence" value="ECO:0007669"/>
    <property type="project" value="UniProtKB-UniRule"/>
</dbReference>
<dbReference type="Proteomes" id="UP000827892">
    <property type="component" value="Chromosome X"/>
</dbReference>
<evidence type="ECO:0000256" key="7">
    <source>
        <dbReference type="ARBA" id="ARBA00048348"/>
    </source>
</evidence>
<dbReference type="PANTHER" id="PTHR18952:SF141">
    <property type="entry name" value="CARBONIC ANHYDRASE"/>
    <property type="match status" value="1"/>
</dbReference>
<dbReference type="InterPro" id="IPR018338">
    <property type="entry name" value="Carbonic_anhydrase_a-class_CS"/>
</dbReference>
<dbReference type="GO" id="GO:0004089">
    <property type="term" value="F:carbonate dehydratase activity"/>
    <property type="evidence" value="ECO:0007669"/>
    <property type="project" value="UniProtKB-UniRule"/>
</dbReference>
<proteinExistence type="inferred from homology"/>
<evidence type="ECO:0000256" key="6">
    <source>
        <dbReference type="ARBA" id="ARBA00023239"/>
    </source>
</evidence>
<dbReference type="CDD" id="cd00326">
    <property type="entry name" value="alpha_CA"/>
    <property type="match status" value="1"/>
</dbReference>
<evidence type="ECO:0000256" key="4">
    <source>
        <dbReference type="ARBA" id="ARBA00022723"/>
    </source>
</evidence>
<dbReference type="SMART" id="SM01057">
    <property type="entry name" value="Carb_anhydrase"/>
    <property type="match status" value="1"/>
</dbReference>
<protein>
    <recommendedName>
        <fullName evidence="3 8">Carbonic anhydrase</fullName>
        <ecNumber evidence="3 8">4.2.1.1</ecNumber>
    </recommendedName>
</protein>
<reference evidence="11 12" key="1">
    <citation type="submission" date="2022-05" db="EMBL/GenBank/DDBJ databases">
        <title>Chromosome-level reference genomes for two strains of Caenorhabditis briggsae: an improved platform for comparative genomics.</title>
        <authorList>
            <person name="Stevens L."/>
            <person name="Andersen E.C."/>
        </authorList>
    </citation>
    <scope>NUCLEOTIDE SEQUENCE [LARGE SCALE GENOMIC DNA]</scope>
    <source>
        <strain evidence="11">QX1410_ONT</strain>
        <tissue evidence="11">Whole-organism</tissue>
    </source>
</reference>
<dbReference type="SUPFAM" id="SSF51069">
    <property type="entry name" value="Carbonic anhydrase"/>
    <property type="match status" value="1"/>
</dbReference>
<name>A0AAE9CT86_CAEBR</name>
<gene>
    <name evidence="11" type="ORF">L3Y34_010349</name>
</gene>
<dbReference type="InterPro" id="IPR001148">
    <property type="entry name" value="CA_dom"/>
</dbReference>
<evidence type="ECO:0000256" key="8">
    <source>
        <dbReference type="RuleBase" id="RU367011"/>
    </source>
</evidence>
<dbReference type="InterPro" id="IPR036398">
    <property type="entry name" value="CA_dom_sf"/>
</dbReference>
<evidence type="ECO:0000313" key="11">
    <source>
        <dbReference type="EMBL" id="ULT79713.1"/>
    </source>
</evidence>
<dbReference type="Pfam" id="PF00194">
    <property type="entry name" value="Carb_anhydrase"/>
    <property type="match status" value="1"/>
</dbReference>
<dbReference type="InterPro" id="IPR023561">
    <property type="entry name" value="Carbonic_anhydrase_a-class"/>
</dbReference>
<evidence type="ECO:0000256" key="1">
    <source>
        <dbReference type="ARBA" id="ARBA00001947"/>
    </source>
</evidence>
<comment type="similarity">
    <text evidence="2 8">Belongs to the alpha-carbonic anhydrase family.</text>
</comment>
<dbReference type="PROSITE" id="PS00162">
    <property type="entry name" value="ALPHA_CA_1"/>
    <property type="match status" value="1"/>
</dbReference>
<evidence type="ECO:0000256" key="5">
    <source>
        <dbReference type="ARBA" id="ARBA00022833"/>
    </source>
</evidence>
<comment type="cofactor">
    <cofactor evidence="1 8">
        <name>Zn(2+)</name>
        <dbReference type="ChEBI" id="CHEBI:29105"/>
    </cofactor>
</comment>
<keyword evidence="6 8" id="KW-0456">Lyase</keyword>
<keyword evidence="4 8" id="KW-0479">Metal-binding</keyword>
<evidence type="ECO:0000256" key="9">
    <source>
        <dbReference type="SAM" id="MobiDB-lite"/>
    </source>
</evidence>
<dbReference type="PANTHER" id="PTHR18952">
    <property type="entry name" value="CARBONIC ANHYDRASE"/>
    <property type="match status" value="1"/>
</dbReference>
<dbReference type="PROSITE" id="PS51144">
    <property type="entry name" value="ALPHA_CA_2"/>
    <property type="match status" value="1"/>
</dbReference>
<evidence type="ECO:0000256" key="3">
    <source>
        <dbReference type="ARBA" id="ARBA00012925"/>
    </source>
</evidence>
<comment type="function">
    <text evidence="8">Reversible hydration of carbon dioxide.</text>
</comment>
<dbReference type="EMBL" id="CP090896">
    <property type="protein sequence ID" value="ULT79713.1"/>
    <property type="molecule type" value="Genomic_DNA"/>
</dbReference>
<evidence type="ECO:0000313" key="12">
    <source>
        <dbReference type="Proteomes" id="UP000827892"/>
    </source>
</evidence>
<evidence type="ECO:0000256" key="2">
    <source>
        <dbReference type="ARBA" id="ARBA00010718"/>
    </source>
</evidence>
<feature type="region of interest" description="Disordered" evidence="9">
    <location>
        <begin position="1"/>
        <end position="40"/>
    </location>
</feature>
<accession>A0AAE9CT86</accession>
<evidence type="ECO:0000259" key="10">
    <source>
        <dbReference type="PROSITE" id="PS51144"/>
    </source>
</evidence>
<dbReference type="AlphaFoldDB" id="A0AAE9CT86"/>
<keyword evidence="5 8" id="KW-0862">Zinc</keyword>
<feature type="compositionally biased region" description="Basic and acidic residues" evidence="9">
    <location>
        <begin position="1"/>
        <end position="36"/>
    </location>
</feature>